<reference evidence="1" key="1">
    <citation type="submission" date="2023-04" db="EMBL/GenBank/DDBJ databases">
        <title>A chromosome-level genome assembly of the parasitoid wasp Eretmocerus hayati.</title>
        <authorList>
            <person name="Zhong Y."/>
            <person name="Liu S."/>
            <person name="Liu Y."/>
        </authorList>
    </citation>
    <scope>NUCLEOTIDE SEQUENCE</scope>
    <source>
        <strain evidence="1">ZJU_SS_LIU_2023</strain>
    </source>
</reference>
<evidence type="ECO:0000313" key="2">
    <source>
        <dbReference type="Proteomes" id="UP001239111"/>
    </source>
</evidence>
<evidence type="ECO:0000313" key="1">
    <source>
        <dbReference type="EMBL" id="KAJ8670426.1"/>
    </source>
</evidence>
<name>A0ACC2NHM6_9HYME</name>
<protein>
    <submittedName>
        <fullName evidence="1">Uncharacterized protein</fullName>
    </submittedName>
</protein>
<organism evidence="1 2">
    <name type="scientific">Eretmocerus hayati</name>
    <dbReference type="NCBI Taxonomy" id="131215"/>
    <lineage>
        <taxon>Eukaryota</taxon>
        <taxon>Metazoa</taxon>
        <taxon>Ecdysozoa</taxon>
        <taxon>Arthropoda</taxon>
        <taxon>Hexapoda</taxon>
        <taxon>Insecta</taxon>
        <taxon>Pterygota</taxon>
        <taxon>Neoptera</taxon>
        <taxon>Endopterygota</taxon>
        <taxon>Hymenoptera</taxon>
        <taxon>Apocrita</taxon>
        <taxon>Proctotrupomorpha</taxon>
        <taxon>Chalcidoidea</taxon>
        <taxon>Aphelinidae</taxon>
        <taxon>Aphelininae</taxon>
        <taxon>Eretmocerus</taxon>
    </lineage>
</organism>
<gene>
    <name evidence="1" type="ORF">QAD02_001685</name>
</gene>
<dbReference type="Proteomes" id="UP001239111">
    <property type="component" value="Chromosome 3"/>
</dbReference>
<dbReference type="EMBL" id="CM056743">
    <property type="protein sequence ID" value="KAJ8670426.1"/>
    <property type="molecule type" value="Genomic_DNA"/>
</dbReference>
<proteinExistence type="predicted"/>
<keyword evidence="2" id="KW-1185">Reference proteome</keyword>
<sequence>MNYSDVPYSAMAYQPIFARFTQLTAEQLEAIQQPPHIVAYLLNVDLPSPSTDSGSWDSSSVICLDPSESSETESVICLDTFDDSDSVICLDTFDDSDSVICLDTFNDRNSVICLGEFPVQVSDNVSDIDSVIFMNQPTVSRFVQGIDTPFSPQDLEALSDWSYTPRRDPVALIVFVQPREECLDVFLEKIAAAMRKLIDDVSEDAGLDWLAKVDQFMDENGNVNFEPNFIPPIFSPTSFIHELESLPFLSSLHLSPYNSNSSPNVQGIPYLNDLSAEQNVEVYNANGDVIFNIPIVVDDTQQVQPSVNDMPIINDDIQSAYYAKQIDHYENLQPQANDVPIIHDVDDTQPASHAEQIDHHEIPQPQVDDAPIIAQQVDHEDLQPQRNDMPTGYDVQPALQVERVDNHEILQPVPDNESASVNVSDETSSRDNNDISLIDLVPHESLVVQGCPYKKAQHPIKVPTISQGKQLKMVWDQLFEQSRHEIVVERQKFAKEQERKEKTTTTAINKRKSAKKRKLEEEGSSANKMENEEEEKVEQQIQRPRPSLKLKIPLSKIKQKPAPSPSDLEDDQRPRISLKLKNPLAQLQQQQVSSLKNFKIPKLTPQSELKNSSNHASTSSGECQSEDEFENIDVDQLLKFKKKN</sequence>
<comment type="caution">
    <text evidence="1">The sequence shown here is derived from an EMBL/GenBank/DDBJ whole genome shotgun (WGS) entry which is preliminary data.</text>
</comment>
<accession>A0ACC2NHM6</accession>